<comment type="pathway">
    <text evidence="1 8">Bacterial outer membrane biogenesis; LPS core biosynthesis.</text>
</comment>
<evidence type="ECO:0000256" key="6">
    <source>
        <dbReference type="ARBA" id="ARBA00049183"/>
    </source>
</evidence>
<dbReference type="KEGG" id="cli:Clim_0546"/>
<proteinExistence type="inferred from homology"/>
<feature type="domain" description="3-deoxy-D-manno-octulosonic-acid transferase N-terminal" evidence="9">
    <location>
        <begin position="55"/>
        <end position="216"/>
    </location>
</feature>
<accession>B3EGK1</accession>
<evidence type="ECO:0000256" key="4">
    <source>
        <dbReference type="ARBA" id="ARBA00022679"/>
    </source>
</evidence>
<dbReference type="UniPathway" id="UPA00958"/>
<dbReference type="SUPFAM" id="SSF53756">
    <property type="entry name" value="UDP-Glycosyltransferase/glycogen phosphorylase"/>
    <property type="match status" value="1"/>
</dbReference>
<dbReference type="Gene3D" id="3.40.50.2000">
    <property type="entry name" value="Glycogen Phosphorylase B"/>
    <property type="match status" value="1"/>
</dbReference>
<sequence length="436" mass="49415">MRGFALKTYSFISPALFAAIRPFSRFNSRLRTFTAVRNKLFEELEVKLQSLSTPSYRLWVHAASVGEFEQARPIIASLQAAYPDLTVFVSFLSDSGYNARKNFSGASAVFYLPIDTPGNAKRLLSLLKPDLLMLMRYDFWPNHLLAAREAGTRMILAAAVLQENSQYFKPLLRGFYRSLFNLFDHIYTVSAKDTRAFREVFGCRQAETAGDPRFDQVVLRSRNTEKVSRLKLLYENRTVLLAGSVWPPDEALLLQAWLQLEKRPSLILVPHQVDPENMQRLCRELENRKISFMKASAIDRSFDPEQQVLLIDRTGYLAELYRLGSIAYIGGGFGVNVHNTLEPAVYGIPVLFGPRYHNSPEARELLLAGGATVIHDDTSLFTVLKNLTDDCSQRKTQGAAAAAFVQQRTGATALISGYIEKDYLKWKKKELQRPQR</sequence>
<dbReference type="PANTHER" id="PTHR42755">
    <property type="entry name" value="3-DEOXY-MANNO-OCTULOSONATE CYTIDYLYLTRANSFERASE"/>
    <property type="match status" value="1"/>
</dbReference>
<dbReference type="GO" id="GO:0005886">
    <property type="term" value="C:plasma membrane"/>
    <property type="evidence" value="ECO:0007669"/>
    <property type="project" value="UniProtKB-SubCell"/>
</dbReference>
<dbReference type="CAZy" id="GT30">
    <property type="family name" value="Glycosyltransferase Family 30"/>
</dbReference>
<evidence type="ECO:0000313" key="10">
    <source>
        <dbReference type="EMBL" id="ACD89638.1"/>
    </source>
</evidence>
<dbReference type="EC" id="2.4.99.12" evidence="2 8"/>
<keyword evidence="8" id="KW-0448">Lipopolysaccharide biosynthesis</keyword>
<reference evidence="10 11" key="1">
    <citation type="submission" date="2008-05" db="EMBL/GenBank/DDBJ databases">
        <title>Complete sequence of Chlorobium limicola DSM 245.</title>
        <authorList>
            <consortium name="US DOE Joint Genome Institute"/>
            <person name="Lucas S."/>
            <person name="Copeland A."/>
            <person name="Lapidus A."/>
            <person name="Glavina del Rio T."/>
            <person name="Dalin E."/>
            <person name="Tice H."/>
            <person name="Bruce D."/>
            <person name="Goodwin L."/>
            <person name="Pitluck S."/>
            <person name="Schmutz J."/>
            <person name="Larimer F."/>
            <person name="Land M."/>
            <person name="Hauser L."/>
            <person name="Kyrpides N."/>
            <person name="Ovchinnikova G."/>
            <person name="Zhao F."/>
            <person name="Li T."/>
            <person name="Liu Z."/>
            <person name="Overmann J."/>
            <person name="Bryant D.A."/>
            <person name="Richardson P."/>
        </authorList>
    </citation>
    <scope>NUCLEOTIDE SEQUENCE [LARGE SCALE GENOMIC DNA]</scope>
    <source>
        <strain evidence="11">DSM 245 / NBRC 103803 / 6330</strain>
    </source>
</reference>
<evidence type="ECO:0000259" key="9">
    <source>
        <dbReference type="Pfam" id="PF04413"/>
    </source>
</evidence>
<dbReference type="GO" id="GO:0009245">
    <property type="term" value="P:lipid A biosynthetic process"/>
    <property type="evidence" value="ECO:0007669"/>
    <property type="project" value="TreeGrafter"/>
</dbReference>
<comment type="subcellular location">
    <subcellularLocation>
        <location evidence="8">Cell membrane</location>
    </subcellularLocation>
</comment>
<dbReference type="GO" id="GO:0043842">
    <property type="term" value="F:Kdo transferase activity"/>
    <property type="evidence" value="ECO:0007669"/>
    <property type="project" value="UniProtKB-EC"/>
</dbReference>
<dbReference type="InterPro" id="IPR007507">
    <property type="entry name" value="Glycos_transf_N"/>
</dbReference>
<evidence type="ECO:0000256" key="2">
    <source>
        <dbReference type="ARBA" id="ARBA00012621"/>
    </source>
</evidence>
<evidence type="ECO:0000256" key="5">
    <source>
        <dbReference type="ARBA" id="ARBA00031445"/>
    </source>
</evidence>
<dbReference type="InterPro" id="IPR039901">
    <property type="entry name" value="Kdotransferase"/>
</dbReference>
<dbReference type="GO" id="GO:0009244">
    <property type="term" value="P:lipopolysaccharide core region biosynthetic process"/>
    <property type="evidence" value="ECO:0007669"/>
    <property type="project" value="UniProtKB-UniRule"/>
</dbReference>
<comment type="catalytic activity">
    <reaction evidence="6 8">
        <text>lipid IVA (E. coli) + CMP-3-deoxy-beta-D-manno-octulosonate = alpha-Kdo-(2-&gt;6)-lipid IVA (E. coli) + CMP + H(+)</text>
        <dbReference type="Rhea" id="RHEA:28066"/>
        <dbReference type="ChEBI" id="CHEBI:15378"/>
        <dbReference type="ChEBI" id="CHEBI:58603"/>
        <dbReference type="ChEBI" id="CHEBI:60364"/>
        <dbReference type="ChEBI" id="CHEBI:60377"/>
        <dbReference type="ChEBI" id="CHEBI:85987"/>
        <dbReference type="EC" id="2.4.99.12"/>
    </reaction>
</comment>
<gene>
    <name evidence="10" type="ordered locus">Clim_0546</name>
</gene>
<evidence type="ECO:0000256" key="8">
    <source>
        <dbReference type="RuleBase" id="RU365103"/>
    </source>
</evidence>
<dbReference type="eggNOG" id="COG1519">
    <property type="taxonomic scope" value="Bacteria"/>
</dbReference>
<dbReference type="EMBL" id="CP001097">
    <property type="protein sequence ID" value="ACD89638.1"/>
    <property type="molecule type" value="Genomic_DNA"/>
</dbReference>
<dbReference type="Gene3D" id="3.40.50.11720">
    <property type="entry name" value="3-Deoxy-D-manno-octulosonic-acid transferase, N-terminal domain"/>
    <property type="match status" value="1"/>
</dbReference>
<dbReference type="InterPro" id="IPR038107">
    <property type="entry name" value="Glycos_transf_N_sf"/>
</dbReference>
<comment type="function">
    <text evidence="8">Involved in lipopolysaccharide (LPS) biosynthesis. Catalyzes the transfer of 3-deoxy-D-manno-octulosonate (Kdo) residue(s) from CMP-Kdo to lipid IV(A), the tetraacyldisaccharide-1,4'-bisphosphate precursor of lipid A.</text>
</comment>
<keyword evidence="4 8" id="KW-0808">Transferase</keyword>
<dbReference type="HOGENOM" id="CLU_036146_2_1_10"/>
<dbReference type="STRING" id="290315.Clim_0546"/>
<organism evidence="10 11">
    <name type="scientific">Chlorobium limicola (strain DSM 245 / NBRC 103803 / 6330)</name>
    <dbReference type="NCBI Taxonomy" id="290315"/>
    <lineage>
        <taxon>Bacteria</taxon>
        <taxon>Pseudomonadati</taxon>
        <taxon>Chlorobiota</taxon>
        <taxon>Chlorobiia</taxon>
        <taxon>Chlorobiales</taxon>
        <taxon>Chlorobiaceae</taxon>
        <taxon>Chlorobium/Pelodictyon group</taxon>
        <taxon>Chlorobium</taxon>
    </lineage>
</organism>
<evidence type="ECO:0000313" key="11">
    <source>
        <dbReference type="Proteomes" id="UP000008841"/>
    </source>
</evidence>
<dbReference type="PANTHER" id="PTHR42755:SF1">
    <property type="entry name" value="3-DEOXY-D-MANNO-OCTULOSONIC ACID TRANSFERASE, MITOCHONDRIAL-RELATED"/>
    <property type="match status" value="1"/>
</dbReference>
<comment type="similarity">
    <text evidence="8">Belongs to the glycosyltransferase group 1 family.</text>
</comment>
<keyword evidence="8" id="KW-0472">Membrane</keyword>
<evidence type="ECO:0000256" key="3">
    <source>
        <dbReference type="ARBA" id="ARBA00019077"/>
    </source>
</evidence>
<dbReference type="Proteomes" id="UP000008841">
    <property type="component" value="Chromosome"/>
</dbReference>
<protein>
    <recommendedName>
        <fullName evidence="3 8">3-deoxy-D-manno-octulosonic acid transferase</fullName>
        <shortName evidence="8">Kdo transferase</shortName>
        <ecNumber evidence="2 8">2.4.99.12</ecNumber>
    </recommendedName>
    <alternativeName>
        <fullName evidence="5 8">Lipid IV(A) 3-deoxy-D-manno-octulosonic acid transferase</fullName>
    </alternativeName>
</protein>
<keyword evidence="8" id="KW-1003">Cell membrane</keyword>
<dbReference type="AlphaFoldDB" id="B3EGK1"/>
<evidence type="ECO:0000256" key="1">
    <source>
        <dbReference type="ARBA" id="ARBA00004713"/>
    </source>
</evidence>
<dbReference type="Pfam" id="PF04413">
    <property type="entry name" value="Glycos_transf_N"/>
    <property type="match status" value="1"/>
</dbReference>
<dbReference type="RefSeq" id="WP_012465519.1">
    <property type="nucleotide sequence ID" value="NC_010803.1"/>
</dbReference>
<dbReference type="OrthoDB" id="9789797at2"/>
<name>B3EGK1_CHLL2</name>
<feature type="active site" description="Proton acceptor" evidence="7">
    <location>
        <position position="67"/>
    </location>
</feature>
<evidence type="ECO:0000256" key="7">
    <source>
        <dbReference type="PIRSR" id="PIRSR639901-1"/>
    </source>
</evidence>